<dbReference type="EMBL" id="ACIO01000324">
    <property type="protein sequence ID" value="EFC97939.1"/>
    <property type="molecule type" value="Genomic_DNA"/>
</dbReference>
<proteinExistence type="predicted"/>
<organism evidence="1 2">
    <name type="scientific">Hungatella hathewayi DSM 13479</name>
    <dbReference type="NCBI Taxonomy" id="566550"/>
    <lineage>
        <taxon>Bacteria</taxon>
        <taxon>Bacillati</taxon>
        <taxon>Bacillota</taxon>
        <taxon>Clostridia</taxon>
        <taxon>Lachnospirales</taxon>
        <taxon>Lachnospiraceae</taxon>
        <taxon>Hungatella</taxon>
    </lineage>
</organism>
<dbReference type="Proteomes" id="UP000004968">
    <property type="component" value="Unassembled WGS sequence"/>
</dbReference>
<name>D3AJR6_9FIRM</name>
<evidence type="ECO:0000313" key="2">
    <source>
        <dbReference type="Proteomes" id="UP000004968"/>
    </source>
</evidence>
<gene>
    <name evidence="1" type="ORF">CLOSTHATH_03857</name>
</gene>
<reference evidence="1 2" key="1">
    <citation type="submission" date="2010-01" db="EMBL/GenBank/DDBJ databases">
        <authorList>
            <person name="Weinstock G."/>
            <person name="Sodergren E."/>
            <person name="Clifton S."/>
            <person name="Fulton L."/>
            <person name="Fulton B."/>
            <person name="Courtney L."/>
            <person name="Fronick C."/>
            <person name="Harrison M."/>
            <person name="Strong C."/>
            <person name="Farmer C."/>
            <person name="Delahaunty K."/>
            <person name="Markovic C."/>
            <person name="Hall O."/>
            <person name="Minx P."/>
            <person name="Tomlinson C."/>
            <person name="Mitreva M."/>
            <person name="Nelson J."/>
            <person name="Hou S."/>
            <person name="Wollam A."/>
            <person name="Pepin K.H."/>
            <person name="Johnson M."/>
            <person name="Bhonagiri V."/>
            <person name="Nash W.E."/>
            <person name="Warren W."/>
            <person name="Chinwalla A."/>
            <person name="Mardis E.R."/>
            <person name="Wilson R.K."/>
        </authorList>
    </citation>
    <scope>NUCLEOTIDE SEQUENCE [LARGE SCALE GENOMIC DNA]</scope>
    <source>
        <strain evidence="1 2">DSM 13479</strain>
    </source>
</reference>
<protein>
    <submittedName>
        <fullName evidence="1">Uncharacterized protein</fullName>
    </submittedName>
</protein>
<evidence type="ECO:0000313" key="1">
    <source>
        <dbReference type="EMBL" id="EFC97939.1"/>
    </source>
</evidence>
<accession>D3AJR6</accession>
<sequence>MILGRNPWQFSQKKEFAGAVFFAPIFKKKGDLYVQNAYKSRQRISCPIVIQNLYRLYKKAFAFLNTSKDRRLFAPLREWNDNRNKRACWRGKGSGLW</sequence>
<comment type="caution">
    <text evidence="1">The sequence shown here is derived from an EMBL/GenBank/DDBJ whole genome shotgun (WGS) entry which is preliminary data.</text>
</comment>
<dbReference type="HOGENOM" id="CLU_2342933_0_0_9"/>
<dbReference type="AlphaFoldDB" id="D3AJR6"/>